<protein>
    <recommendedName>
        <fullName evidence="1">Cell wall hydrolase SleB domain-containing protein</fullName>
    </recommendedName>
</protein>
<reference evidence="2" key="1">
    <citation type="journal article" name="Environ. Pollut.">
        <title>Investigating the effects of municipal and hospital wastewaters on horizontal gene transfer.</title>
        <authorList>
            <person name="Hutinel M."/>
            <person name="Fick J."/>
            <person name="Larsson D.G.J."/>
            <person name="Flach C.F."/>
        </authorList>
    </citation>
    <scope>NUCLEOTIDE SEQUENCE</scope>
    <source>
        <strain evidence="2">CV601</strain>
    </source>
</reference>
<dbReference type="GO" id="GO:0016787">
    <property type="term" value="F:hydrolase activity"/>
    <property type="evidence" value="ECO:0007669"/>
    <property type="project" value="InterPro"/>
</dbReference>
<dbReference type="RefSeq" id="WP_011191334.1">
    <property type="nucleotide sequence ID" value="NZ_JBIHBG010000004.1"/>
</dbReference>
<dbReference type="InterPro" id="IPR042047">
    <property type="entry name" value="SleB_dom1"/>
</dbReference>
<geneLocation type="plasmid" evidence="2">
    <name>pTE_T100_5</name>
</geneLocation>
<evidence type="ECO:0000259" key="1">
    <source>
        <dbReference type="Pfam" id="PF07486"/>
    </source>
</evidence>
<feature type="domain" description="Cell wall hydrolase SleB" evidence="1">
    <location>
        <begin position="67"/>
        <end position="155"/>
    </location>
</feature>
<keyword evidence="2" id="KW-0614">Plasmid</keyword>
<sequence>MELFTILATCSALTFGTGSPVEQAYPYTKEECQQAASEYKGMLTKVKLNEVDRDAITRVAFAEAANQGDAGIAGVVYTIINRFVSGNFGASISDVVNAPRQFEPVSKVGGNWKKLPEVNTAQRSKVDTIINLALDGHLPDLTNGALFFQNPKIVADREKKGTVSKGLTNFGGSEPSAVINDHAFFAAVSNAAPVTVQVNKAADIPEPKKWDVFGNSRKSMNDNNAAWDVFGGKSTGNKSVFEGEQ</sequence>
<dbReference type="EMBL" id="MW574944">
    <property type="protein sequence ID" value="QSM61768.1"/>
    <property type="molecule type" value="Genomic_DNA"/>
</dbReference>
<gene>
    <name evidence="2" type="ORF">LDMDHDEC_00593</name>
</gene>
<accession>A0A899NDI1</accession>
<dbReference type="Pfam" id="PF07486">
    <property type="entry name" value="Hydrolase_2"/>
    <property type="match status" value="1"/>
</dbReference>
<dbReference type="Gene3D" id="1.10.10.2520">
    <property type="entry name" value="Cell wall hydrolase SleB, domain 1"/>
    <property type="match status" value="1"/>
</dbReference>
<evidence type="ECO:0000313" key="2">
    <source>
        <dbReference type="EMBL" id="QSM61768.1"/>
    </source>
</evidence>
<dbReference type="AlphaFoldDB" id="A0A899NDI1"/>
<name>A0A899NDI1_ECOLX</name>
<organism evidence="2">
    <name type="scientific">Escherichia coli</name>
    <dbReference type="NCBI Taxonomy" id="562"/>
    <lineage>
        <taxon>Bacteria</taxon>
        <taxon>Pseudomonadati</taxon>
        <taxon>Pseudomonadota</taxon>
        <taxon>Gammaproteobacteria</taxon>
        <taxon>Enterobacterales</taxon>
        <taxon>Enterobacteriaceae</taxon>
        <taxon>Escherichia</taxon>
    </lineage>
</organism>
<proteinExistence type="predicted"/>
<dbReference type="InterPro" id="IPR011105">
    <property type="entry name" value="Cell_wall_hydrolase_SleB"/>
</dbReference>